<dbReference type="PANTHER" id="PTHR39426:SF1">
    <property type="entry name" value="HOMOLOGY TO DEATH-ON-CURING PROTEIN OF PHAGE P1"/>
    <property type="match status" value="1"/>
</dbReference>
<organism evidence="2 3">
    <name type="scientific">Saccharococcus caldoxylosilyticus</name>
    <dbReference type="NCBI Taxonomy" id="81408"/>
    <lineage>
        <taxon>Bacteria</taxon>
        <taxon>Bacillati</taxon>
        <taxon>Bacillota</taxon>
        <taxon>Bacilli</taxon>
        <taxon>Bacillales</taxon>
        <taxon>Anoxybacillaceae</taxon>
        <taxon>Saccharococcus</taxon>
    </lineage>
</organism>
<dbReference type="InterPro" id="IPR053737">
    <property type="entry name" value="Type_II_TA_Toxin"/>
</dbReference>
<dbReference type="PATRIC" id="fig|81408.3.peg.3677"/>
<dbReference type="InterPro" id="IPR003812">
    <property type="entry name" value="Fido"/>
</dbReference>
<gene>
    <name evidence="2" type="ORF">B4119_1434</name>
</gene>
<evidence type="ECO:0000313" key="2">
    <source>
        <dbReference type="EMBL" id="KYD14269.1"/>
    </source>
</evidence>
<dbReference type="Gene3D" id="1.20.120.1870">
    <property type="entry name" value="Fic/DOC protein, Fido domain"/>
    <property type="match status" value="1"/>
</dbReference>
<dbReference type="AlphaFoldDB" id="A0A150LQE9"/>
<dbReference type="InterPro" id="IPR006440">
    <property type="entry name" value="Doc"/>
</dbReference>
<dbReference type="GO" id="GO:0016301">
    <property type="term" value="F:kinase activity"/>
    <property type="evidence" value="ECO:0007669"/>
    <property type="project" value="InterPro"/>
</dbReference>
<dbReference type="Proteomes" id="UP000075455">
    <property type="component" value="Unassembled WGS sequence"/>
</dbReference>
<accession>A0A150LQE9</accession>
<dbReference type="PANTHER" id="PTHR39426">
    <property type="entry name" value="HOMOLOGY TO DEATH-ON-CURING PROTEIN OF PHAGE P1"/>
    <property type="match status" value="1"/>
</dbReference>
<evidence type="ECO:0000259" key="1">
    <source>
        <dbReference type="PROSITE" id="PS51459"/>
    </source>
</evidence>
<comment type="caution">
    <text evidence="2">The sequence shown here is derived from an EMBL/GenBank/DDBJ whole genome shotgun (WGS) entry which is preliminary data.</text>
</comment>
<sequence>MRYLTVQEVIAIHFVIMERYSPKEQKGVKDPALLESAVYRPQQSVFGQDAYPTIFEKAAALFESLAKNHCFYNANKRTAFVSLIQFLTFFPRSLPSSKRSEGGRGIGKFLILKNEHMCYNKAIQSGKEGRDSHASWPKSVLPSIESGFGPIVCLQ</sequence>
<protein>
    <recommendedName>
        <fullName evidence="1">Fido domain-containing protein</fullName>
    </recommendedName>
</protein>
<feature type="domain" description="Fido" evidence="1">
    <location>
        <begin position="4"/>
        <end position="142"/>
    </location>
</feature>
<name>A0A150LQE9_9BACL</name>
<dbReference type="Pfam" id="PF02661">
    <property type="entry name" value="Fic"/>
    <property type="match status" value="1"/>
</dbReference>
<evidence type="ECO:0000313" key="3">
    <source>
        <dbReference type="Proteomes" id="UP000075455"/>
    </source>
</evidence>
<dbReference type="RefSeq" id="WP_153018025.1">
    <property type="nucleotide sequence ID" value="NZ_LQYS01000045.1"/>
</dbReference>
<dbReference type="NCBIfam" id="TIGR01550">
    <property type="entry name" value="DOC_P1"/>
    <property type="match status" value="1"/>
</dbReference>
<dbReference type="STRING" id="81408.B4119_1434"/>
<dbReference type="PROSITE" id="PS51459">
    <property type="entry name" value="FIDO"/>
    <property type="match status" value="1"/>
</dbReference>
<dbReference type="EMBL" id="LQYS01000045">
    <property type="protein sequence ID" value="KYD14269.1"/>
    <property type="molecule type" value="Genomic_DNA"/>
</dbReference>
<proteinExistence type="predicted"/>
<reference evidence="2 3" key="1">
    <citation type="submission" date="2016-01" db="EMBL/GenBank/DDBJ databases">
        <title>Draft Genome Sequences of Seven Thermophilic Sporeformers Isolated from Foods.</title>
        <authorList>
            <person name="Berendsen E.M."/>
            <person name="Wells-Bennik M.H."/>
            <person name="Krawcyk A.O."/>
            <person name="De Jong A."/>
            <person name="Holsappel S."/>
            <person name="Eijlander R.T."/>
            <person name="Kuipers O.P."/>
        </authorList>
    </citation>
    <scope>NUCLEOTIDE SEQUENCE [LARGE SCALE GENOMIC DNA]</scope>
    <source>
        <strain evidence="2 3">B4119</strain>
    </source>
</reference>
<dbReference type="eggNOG" id="COG3654">
    <property type="taxonomic scope" value="Bacteria"/>
</dbReference>